<feature type="domain" description="Methyltransferase" evidence="1">
    <location>
        <begin position="57"/>
        <end position="151"/>
    </location>
</feature>
<dbReference type="GO" id="GO:0008168">
    <property type="term" value="F:methyltransferase activity"/>
    <property type="evidence" value="ECO:0007669"/>
    <property type="project" value="UniProtKB-KW"/>
</dbReference>
<dbReference type="STRING" id="1434072.SAMN05216210_0209"/>
<organism evidence="2 3">
    <name type="scientific">Halopseudomonas salegens</name>
    <dbReference type="NCBI Taxonomy" id="1434072"/>
    <lineage>
        <taxon>Bacteria</taxon>
        <taxon>Pseudomonadati</taxon>
        <taxon>Pseudomonadota</taxon>
        <taxon>Gammaproteobacteria</taxon>
        <taxon>Pseudomonadales</taxon>
        <taxon>Pseudomonadaceae</taxon>
        <taxon>Halopseudomonas</taxon>
    </lineage>
</organism>
<evidence type="ECO:0000259" key="1">
    <source>
        <dbReference type="Pfam" id="PF13649"/>
    </source>
</evidence>
<dbReference type="EMBL" id="LT629787">
    <property type="protein sequence ID" value="SDT88844.1"/>
    <property type="molecule type" value="Genomic_DNA"/>
</dbReference>
<accession>A0A1H2E1A0</accession>
<dbReference type="InterPro" id="IPR029063">
    <property type="entry name" value="SAM-dependent_MTases_sf"/>
</dbReference>
<keyword evidence="2" id="KW-0489">Methyltransferase</keyword>
<proteinExistence type="predicted"/>
<keyword evidence="2" id="KW-0808">Transferase</keyword>
<sequence length="246" mass="27896">MSENNTIELDFSSKYDQQHAQQYLVKHQDGLARRLSNWRDMQLARKALKDAGEPGLVLDLPCGAGRFRPVLAEAPQRTILAADYSSDMLETARNAQPPELVARVKMFQTSAFDIDLGDNAVDSIFCMRLIHHVASAEHRLALLRECARVTRDTLIISLWVDGNFKAWKRRRLEAHRSAHGRPGQNQNRFVVARSAIEAEFREAGFSLVNRHDFCLVMPCGASMYCEKTRCDSDRSHNCRQNGLLTP</sequence>
<dbReference type="Proteomes" id="UP000243924">
    <property type="component" value="Chromosome I"/>
</dbReference>
<protein>
    <submittedName>
        <fullName evidence="2">Methyltransferase domain-containing protein</fullName>
    </submittedName>
</protein>
<name>A0A1H2E1A0_9GAMM</name>
<evidence type="ECO:0000313" key="3">
    <source>
        <dbReference type="Proteomes" id="UP000243924"/>
    </source>
</evidence>
<dbReference type="CDD" id="cd02440">
    <property type="entry name" value="AdoMet_MTases"/>
    <property type="match status" value="1"/>
</dbReference>
<keyword evidence="3" id="KW-1185">Reference proteome</keyword>
<dbReference type="AlphaFoldDB" id="A0A1H2E1A0"/>
<evidence type="ECO:0000313" key="2">
    <source>
        <dbReference type="EMBL" id="SDT88844.1"/>
    </source>
</evidence>
<dbReference type="Pfam" id="PF13649">
    <property type="entry name" value="Methyltransf_25"/>
    <property type="match status" value="1"/>
</dbReference>
<dbReference type="GO" id="GO:0032259">
    <property type="term" value="P:methylation"/>
    <property type="evidence" value="ECO:0007669"/>
    <property type="project" value="UniProtKB-KW"/>
</dbReference>
<dbReference type="Gene3D" id="3.40.50.150">
    <property type="entry name" value="Vaccinia Virus protein VP39"/>
    <property type="match status" value="1"/>
</dbReference>
<dbReference type="InterPro" id="IPR041698">
    <property type="entry name" value="Methyltransf_25"/>
</dbReference>
<reference evidence="3" key="1">
    <citation type="submission" date="2016-10" db="EMBL/GenBank/DDBJ databases">
        <authorList>
            <person name="Varghese N."/>
            <person name="Submissions S."/>
        </authorList>
    </citation>
    <scope>NUCLEOTIDE SEQUENCE [LARGE SCALE GENOMIC DNA]</scope>
    <source>
        <strain evidence="3">CECT 8338</strain>
    </source>
</reference>
<dbReference type="SUPFAM" id="SSF53335">
    <property type="entry name" value="S-adenosyl-L-methionine-dependent methyltransferases"/>
    <property type="match status" value="1"/>
</dbReference>
<gene>
    <name evidence="2" type="ORF">SAMN05216210_0209</name>
</gene>